<keyword evidence="1" id="KW-0812">Transmembrane</keyword>
<reference evidence="3" key="1">
    <citation type="submission" date="2010-08" db="EMBL/GenBank/DDBJ databases">
        <authorList>
            <consortium name="Caenorhabditis japonica Sequencing Consortium"/>
            <person name="Wilson R.K."/>
        </authorList>
    </citation>
    <scope>NUCLEOTIDE SEQUENCE [LARGE SCALE GENOMIC DNA]</scope>
    <source>
        <strain evidence="3">DF5081</strain>
    </source>
</reference>
<evidence type="ECO:0008006" key="4">
    <source>
        <dbReference type="Google" id="ProtNLM"/>
    </source>
</evidence>
<organism evidence="2 3">
    <name type="scientific">Caenorhabditis japonica</name>
    <dbReference type="NCBI Taxonomy" id="281687"/>
    <lineage>
        <taxon>Eukaryota</taxon>
        <taxon>Metazoa</taxon>
        <taxon>Ecdysozoa</taxon>
        <taxon>Nematoda</taxon>
        <taxon>Chromadorea</taxon>
        <taxon>Rhabditida</taxon>
        <taxon>Rhabditina</taxon>
        <taxon>Rhabditomorpha</taxon>
        <taxon>Rhabditoidea</taxon>
        <taxon>Rhabditidae</taxon>
        <taxon>Peloderinae</taxon>
        <taxon>Caenorhabditis</taxon>
    </lineage>
</organism>
<evidence type="ECO:0000256" key="1">
    <source>
        <dbReference type="SAM" id="Phobius"/>
    </source>
</evidence>
<keyword evidence="1" id="KW-1133">Transmembrane helix</keyword>
<keyword evidence="3" id="KW-1185">Reference proteome</keyword>
<sequence length="106" mass="11839">MSILIPAIFTSISLPVTIAVHSVLLIKCIHAAIMLTVEILIFLLSISFDWLWEVALNTEIIDAIAVVLSIWISTSVLLDIFSYEIVITGDSDENIEYDYDQPMVIV</sequence>
<feature type="transmembrane region" description="Helical" evidence="1">
    <location>
        <begin position="63"/>
        <end position="83"/>
    </location>
</feature>
<name>A0A8R1I383_CAEJA</name>
<protein>
    <recommendedName>
        <fullName evidence="4">Transmembrane protein</fullName>
    </recommendedName>
</protein>
<dbReference type="AlphaFoldDB" id="A0A8R1I383"/>
<accession>A0A8R1I383</accession>
<dbReference type="OMA" id="YEIVFTF"/>
<reference evidence="2" key="2">
    <citation type="submission" date="2022-06" db="UniProtKB">
        <authorList>
            <consortium name="EnsemblMetazoa"/>
        </authorList>
    </citation>
    <scope>IDENTIFICATION</scope>
    <source>
        <strain evidence="2">DF5081</strain>
    </source>
</reference>
<evidence type="ECO:0000313" key="2">
    <source>
        <dbReference type="EnsemblMetazoa" id="CJA15651.1"/>
    </source>
</evidence>
<evidence type="ECO:0000313" key="3">
    <source>
        <dbReference type="Proteomes" id="UP000005237"/>
    </source>
</evidence>
<dbReference type="Proteomes" id="UP000005237">
    <property type="component" value="Unassembled WGS sequence"/>
</dbReference>
<keyword evidence="1" id="KW-0472">Membrane</keyword>
<proteinExistence type="predicted"/>
<dbReference type="EnsemblMetazoa" id="CJA15651.1">
    <property type="protein sequence ID" value="CJA15651.1"/>
    <property type="gene ID" value="WBGene00134855"/>
</dbReference>
<feature type="transmembrane region" description="Helical" evidence="1">
    <location>
        <begin position="29"/>
        <end position="51"/>
    </location>
</feature>